<evidence type="ECO:0000313" key="2">
    <source>
        <dbReference type="Proteomes" id="UP000184600"/>
    </source>
</evidence>
<dbReference type="Proteomes" id="UP000184600">
    <property type="component" value="Unassembled WGS sequence"/>
</dbReference>
<proteinExistence type="predicted"/>
<sequence length="34" mass="4251">MFRYVQYELNMPVNHIQPGRCLRLFFIKRVSHEK</sequence>
<evidence type="ECO:0000313" key="1">
    <source>
        <dbReference type="EMBL" id="SHO59268.1"/>
    </source>
</evidence>
<keyword evidence="2" id="KW-1185">Reference proteome</keyword>
<dbReference type="STRING" id="1117707.VQ7734_05048"/>
<gene>
    <name evidence="1" type="ORF">VQ7734_05048</name>
</gene>
<name>A0A1M7Z2T4_9VIBR</name>
<reference evidence="2" key="1">
    <citation type="submission" date="2016-12" db="EMBL/GenBank/DDBJ databases">
        <authorList>
            <person name="Rodrigo-Torres L."/>
            <person name="Arahal R.D."/>
            <person name="Lucena T."/>
        </authorList>
    </citation>
    <scope>NUCLEOTIDE SEQUENCE [LARGE SCALE GENOMIC DNA]</scope>
</reference>
<protein>
    <submittedName>
        <fullName evidence="1">Uncharacterized protein</fullName>
    </submittedName>
</protein>
<dbReference type="AlphaFoldDB" id="A0A1M7Z2T4"/>
<organism evidence="1 2">
    <name type="scientific">Vibrio quintilis</name>
    <dbReference type="NCBI Taxonomy" id="1117707"/>
    <lineage>
        <taxon>Bacteria</taxon>
        <taxon>Pseudomonadati</taxon>
        <taxon>Pseudomonadota</taxon>
        <taxon>Gammaproteobacteria</taxon>
        <taxon>Vibrionales</taxon>
        <taxon>Vibrionaceae</taxon>
        <taxon>Vibrio</taxon>
    </lineage>
</organism>
<accession>A0A1M7Z2T4</accession>
<dbReference type="EMBL" id="FRFG01000109">
    <property type="protein sequence ID" value="SHO59268.1"/>
    <property type="molecule type" value="Genomic_DNA"/>
</dbReference>